<proteinExistence type="predicted"/>
<dbReference type="Proteomes" id="UP000095255">
    <property type="component" value="Unassembled WGS sequence"/>
</dbReference>
<dbReference type="STRING" id="1390249.BHU72_12970"/>
<dbReference type="RefSeq" id="WP_069701113.1">
    <property type="nucleotide sequence ID" value="NZ_MJAT01000003.1"/>
</dbReference>
<protein>
    <recommendedName>
        <fullName evidence="1">Regulatory protein YycH-like domain-containing protein</fullName>
    </recommendedName>
</protein>
<comment type="caution">
    <text evidence="2">The sequence shown here is derived from an EMBL/GenBank/DDBJ whole genome shotgun (WGS) entry which is preliminary data.</text>
</comment>
<accession>A0A1E5L8Y0</accession>
<dbReference type="Pfam" id="PF09648">
    <property type="entry name" value="YycI"/>
    <property type="match status" value="1"/>
</dbReference>
<dbReference type="GO" id="GO:0016020">
    <property type="term" value="C:membrane"/>
    <property type="evidence" value="ECO:0007669"/>
    <property type="project" value="InterPro"/>
</dbReference>
<evidence type="ECO:0000313" key="2">
    <source>
        <dbReference type="EMBL" id="OEH86518.1"/>
    </source>
</evidence>
<dbReference type="AlphaFoldDB" id="A0A1E5L8Y0"/>
<dbReference type="EMBL" id="MJAT01000003">
    <property type="protein sequence ID" value="OEH86518.1"/>
    <property type="molecule type" value="Genomic_DNA"/>
</dbReference>
<organism evidence="2 3">
    <name type="scientific">Desulfuribacillus stibiiarsenatis</name>
    <dbReference type="NCBI Taxonomy" id="1390249"/>
    <lineage>
        <taxon>Bacteria</taxon>
        <taxon>Bacillati</taxon>
        <taxon>Bacillota</taxon>
        <taxon>Desulfuribacillia</taxon>
        <taxon>Desulfuribacillales</taxon>
        <taxon>Desulfuribacillaceae</taxon>
        <taxon>Desulfuribacillus</taxon>
    </lineage>
</organism>
<evidence type="ECO:0000259" key="1">
    <source>
        <dbReference type="Pfam" id="PF09648"/>
    </source>
</evidence>
<keyword evidence="3" id="KW-1185">Reference proteome</keyword>
<feature type="domain" description="Regulatory protein YycH-like" evidence="1">
    <location>
        <begin position="36"/>
        <end position="258"/>
    </location>
</feature>
<reference evidence="2 3" key="1">
    <citation type="submission" date="2016-09" db="EMBL/GenBank/DDBJ databases">
        <title>Desulfuribacillus arsenicus sp. nov., an obligately anaerobic, dissimilatory arsenic- and antimonate-reducing bacterium isolated from anoxic sediments.</title>
        <authorList>
            <person name="Abin C.A."/>
            <person name="Hollibaugh J.T."/>
        </authorList>
    </citation>
    <scope>NUCLEOTIDE SEQUENCE [LARGE SCALE GENOMIC DNA]</scope>
    <source>
        <strain evidence="2 3">MLFW-2</strain>
    </source>
</reference>
<evidence type="ECO:0000313" key="3">
    <source>
        <dbReference type="Proteomes" id="UP000095255"/>
    </source>
</evidence>
<gene>
    <name evidence="2" type="ORF">BHU72_12970</name>
</gene>
<name>A0A1E5L8Y0_9FIRM</name>
<sequence length="275" mass="31762">MDLGKAKTILIVAFLFLNGLLAYQLYLKFASDQDYLNILQEEVNEVEELLAKHRININVPIPLDATDMAHLKVLRELYYVEDVMDKIDPIIQLHVTMDVNTFQGIHYTWNRETNNQAEAYDISMGYKEFLDNYVVNGYKYELQKEDIVNGNGEVIFVQYYGRHPIYGTTIIATVENNKIIEWYQQMITNVSFEPQKRPILAAATALRKLVTIIGNSKAVIEKVELGYYSRSIDTETWLLPPVWYIELKDGQRFYINAFTGELEGLQAQANVGEDQ</sequence>
<dbReference type="Gene3D" id="2.40.128.690">
    <property type="entry name" value="YycH protein, domain 3-like"/>
    <property type="match status" value="1"/>
</dbReference>
<dbReference type="InterPro" id="IPR018604">
    <property type="entry name" value="YycI-like"/>
</dbReference>